<keyword evidence="3" id="KW-0964">Secreted</keyword>
<comment type="subcellular location">
    <subcellularLocation>
        <location evidence="1">Secreted</location>
    </subcellularLocation>
</comment>
<sequence>MFGFPQPFLRYADGLNLPQSERLALCFSQWTALSNHPQISSFAMDLCSSIFNNLQGIEDNTSTLGRPFFLFRPRNGRKAEDDDP</sequence>
<dbReference type="FunCoup" id="A0A6P8RJU3">
    <property type="interactions" value="293"/>
</dbReference>
<dbReference type="InParanoid" id="A0A6P8RJU3"/>
<dbReference type="OrthoDB" id="9940794at2759"/>
<comment type="similarity">
    <text evidence="2">Belongs to the NmU family.</text>
</comment>
<keyword evidence="4" id="KW-0027">Amidation</keyword>
<dbReference type="GO" id="GO:0005576">
    <property type="term" value="C:extracellular region"/>
    <property type="evidence" value="ECO:0007669"/>
    <property type="project" value="UniProtKB-SubCell"/>
</dbReference>
<organism evidence="5 6">
    <name type="scientific">Geotrypetes seraphini</name>
    <name type="common">Gaboon caecilian</name>
    <name type="synonym">Caecilia seraphini</name>
    <dbReference type="NCBI Taxonomy" id="260995"/>
    <lineage>
        <taxon>Eukaryota</taxon>
        <taxon>Metazoa</taxon>
        <taxon>Chordata</taxon>
        <taxon>Craniata</taxon>
        <taxon>Vertebrata</taxon>
        <taxon>Euteleostomi</taxon>
        <taxon>Amphibia</taxon>
        <taxon>Gymnophiona</taxon>
        <taxon>Geotrypetes</taxon>
    </lineage>
</organism>
<protein>
    <submittedName>
        <fullName evidence="6">Neuromedin-S</fullName>
    </submittedName>
</protein>
<accession>A0A6P8RJU3</accession>
<evidence type="ECO:0000256" key="3">
    <source>
        <dbReference type="ARBA" id="ARBA00022525"/>
    </source>
</evidence>
<evidence type="ECO:0000313" key="5">
    <source>
        <dbReference type="Proteomes" id="UP000515159"/>
    </source>
</evidence>
<keyword evidence="5" id="KW-1185">Reference proteome</keyword>
<dbReference type="AlphaFoldDB" id="A0A6P8RJU3"/>
<evidence type="ECO:0000256" key="4">
    <source>
        <dbReference type="ARBA" id="ARBA00022815"/>
    </source>
</evidence>
<proteinExistence type="inferred from homology"/>
<evidence type="ECO:0000256" key="1">
    <source>
        <dbReference type="ARBA" id="ARBA00004613"/>
    </source>
</evidence>
<reference evidence="6" key="1">
    <citation type="submission" date="2025-08" db="UniProtKB">
        <authorList>
            <consortium name="RefSeq"/>
        </authorList>
    </citation>
    <scope>IDENTIFICATION</scope>
</reference>
<dbReference type="RefSeq" id="XP_033804136.1">
    <property type="nucleotide sequence ID" value="XM_033948245.1"/>
</dbReference>
<dbReference type="KEGG" id="gsh:117362219"/>
<name>A0A6P8RJU3_GEOSA</name>
<dbReference type="PROSITE" id="PS00967">
    <property type="entry name" value="NMU"/>
    <property type="match status" value="1"/>
</dbReference>
<dbReference type="CTD" id="129521"/>
<dbReference type="InterPro" id="IPR018070">
    <property type="entry name" value="Neuromedin-U_amidation-site"/>
</dbReference>
<dbReference type="GeneID" id="117362219"/>
<evidence type="ECO:0000313" key="6">
    <source>
        <dbReference type="RefSeq" id="XP_033804136.1"/>
    </source>
</evidence>
<dbReference type="Proteomes" id="UP000515159">
    <property type="component" value="Chromosome 6"/>
</dbReference>
<gene>
    <name evidence="6" type="primary">NMS</name>
</gene>
<evidence type="ECO:0000256" key="2">
    <source>
        <dbReference type="ARBA" id="ARBA00009957"/>
    </source>
</evidence>